<organism evidence="3 4">
    <name type="scientific">Niallia oryzisoli</name>
    <dbReference type="NCBI Taxonomy" id="1737571"/>
    <lineage>
        <taxon>Bacteria</taxon>
        <taxon>Bacillati</taxon>
        <taxon>Bacillota</taxon>
        <taxon>Bacilli</taxon>
        <taxon>Bacillales</taxon>
        <taxon>Bacillaceae</taxon>
        <taxon>Niallia</taxon>
    </lineage>
</organism>
<dbReference type="EMBL" id="CP137640">
    <property type="protein sequence ID" value="WVX80382.1"/>
    <property type="molecule type" value="Genomic_DNA"/>
</dbReference>
<evidence type="ECO:0000256" key="1">
    <source>
        <dbReference type="SAM" id="Coils"/>
    </source>
</evidence>
<feature type="coiled-coil region" evidence="1">
    <location>
        <begin position="423"/>
        <end position="450"/>
    </location>
</feature>
<protein>
    <submittedName>
        <fullName evidence="3">DUF3987 domain-containing protein</fullName>
    </submittedName>
</protein>
<accession>A0ABZ2CAS3</accession>
<dbReference type="InterPro" id="IPR054468">
    <property type="entry name" value="NrSPol-like_HBD"/>
</dbReference>
<sequence>MVLKGDSGIISPYFDKIPQELKDKKQWVLWKVVHRKDGTFGKVPKQINGTNANPANPHTWKSFQEVQKVFGTAKYDGIGFVFSPTDEYIGVDLDGHYKDGKFQTKISHLLSSYSYTEVSPSGTGLHTIFKGTLPKGISHKNTVEKMEIYSEGRFFTFTGEIVGNDTIINNQNIINNLVEKYFSKKKKNYNIHRNSGQASHADVIDDKELLDVMFNSKNGQTIKRLFTGDTSEYNGDHSSADQALCNHLAFFTAKDAKRMDNLFRQSGLFRDKWDRKTGASTYGEITIQEAIDKTSTIYNLPNKSNQSNTRVRTGKDQQEEWEQPVYFDEYLLPEFPSNIFPRWLSDYIEGVAESTQTPIDMPSMCAISVLSIAVAKKFEVNPYGSWIEPLNTYTATLMGPAQRKSAVFDLMIKPILNYEQDEHEQLRVEVRNRKTEIDALKRRLEEVKNKNAKKPDSKYVEEMKKINKVIESLPELYLPSYIVDDVTPEKLGQILEENDGRVGILSAEGGIFEIIKGRYSKELNMDIFLKGHSGDYIRIDRKNGSTVIIENPALTIGIFAQPDILKDIPNAFKGRGLMARFLYSLPKDFRGYRKIRPKDISIEVRNRYMKNVKRLLELPMGEIQRLTFSNEADYYIQSFQQEIEEKLREGSDLADIAEWGGKIVGQILRIAALLHIAENINSDTDIPQKITVTTVAKAISTKKYFIGHAKASFGCMSLDKDLENAKYVLNKIKEKFKGETAISHQQLWQLVKRRLGKASQLDGTLEILESRGFVRLRKEGRKKIICINPYIGVPNSPRSN</sequence>
<evidence type="ECO:0000259" key="2">
    <source>
        <dbReference type="Pfam" id="PF22763"/>
    </source>
</evidence>
<evidence type="ECO:0000313" key="3">
    <source>
        <dbReference type="EMBL" id="WVX80382.1"/>
    </source>
</evidence>
<proteinExistence type="predicted"/>
<dbReference type="InterPro" id="IPR025048">
    <property type="entry name" value="DUF3987"/>
</dbReference>
<gene>
    <name evidence="3" type="ORF">R4Z09_24515</name>
</gene>
<dbReference type="Proteomes" id="UP001357223">
    <property type="component" value="Chromosome"/>
</dbReference>
<evidence type="ECO:0000313" key="4">
    <source>
        <dbReference type="Proteomes" id="UP001357223"/>
    </source>
</evidence>
<dbReference type="Pfam" id="PF22763">
    <property type="entry name" value="NrS1-1_pol-like_HBD"/>
    <property type="match status" value="1"/>
</dbReference>
<name>A0ABZ2CAS3_9BACI</name>
<feature type="domain" description="NrS-1 polymerase-like HBD" evidence="2">
    <location>
        <begin position="237"/>
        <end position="299"/>
    </location>
</feature>
<keyword evidence="4" id="KW-1185">Reference proteome</keyword>
<reference evidence="3 4" key="1">
    <citation type="submission" date="2023-10" db="EMBL/GenBank/DDBJ databases">
        <title>Niallia locisalis sp.nov. isolated from a salt pond sample.</title>
        <authorList>
            <person name="Li X.-J."/>
            <person name="Dong L."/>
        </authorList>
    </citation>
    <scope>NUCLEOTIDE SEQUENCE [LARGE SCALE GENOMIC DNA]</scope>
    <source>
        <strain evidence="3 4">DSM 29761</strain>
    </source>
</reference>
<dbReference type="RefSeq" id="WP_338449313.1">
    <property type="nucleotide sequence ID" value="NZ_CP137640.1"/>
</dbReference>
<keyword evidence="1" id="KW-0175">Coiled coil</keyword>
<dbReference type="Pfam" id="PF13148">
    <property type="entry name" value="DUF3987"/>
    <property type="match status" value="1"/>
</dbReference>